<evidence type="ECO:0000256" key="9">
    <source>
        <dbReference type="PIRSR" id="PIRSR000447-1"/>
    </source>
</evidence>
<dbReference type="InterPro" id="IPR000794">
    <property type="entry name" value="Beta-ketoacyl_synthase"/>
</dbReference>
<evidence type="ECO:0000259" key="11">
    <source>
        <dbReference type="PROSITE" id="PS52004"/>
    </source>
</evidence>
<dbReference type="PANTHER" id="PTHR11712">
    <property type="entry name" value="POLYKETIDE SYNTHASE-RELATED"/>
    <property type="match status" value="1"/>
</dbReference>
<dbReference type="NCBIfam" id="TIGR03150">
    <property type="entry name" value="fabF"/>
    <property type="match status" value="1"/>
</dbReference>
<dbReference type="PROSITE" id="PS00606">
    <property type="entry name" value="KS3_1"/>
    <property type="match status" value="1"/>
</dbReference>
<keyword evidence="6 8" id="KW-0275">Fatty acid biosynthesis</keyword>
<keyword evidence="4" id="KW-0276">Fatty acid metabolism</keyword>
<dbReference type="NCBIfam" id="NF005589">
    <property type="entry name" value="PRK07314.1"/>
    <property type="match status" value="1"/>
</dbReference>
<feature type="domain" description="Ketosynthase family 3 (KS3)" evidence="11">
    <location>
        <begin position="37"/>
        <end position="454"/>
    </location>
</feature>
<evidence type="ECO:0000256" key="3">
    <source>
        <dbReference type="ARBA" id="ARBA00022679"/>
    </source>
</evidence>
<dbReference type="GO" id="GO:0005739">
    <property type="term" value="C:mitochondrion"/>
    <property type="evidence" value="ECO:0007669"/>
    <property type="project" value="TreeGrafter"/>
</dbReference>
<evidence type="ECO:0000256" key="6">
    <source>
        <dbReference type="ARBA" id="ARBA00023160"/>
    </source>
</evidence>
<evidence type="ECO:0000256" key="10">
    <source>
        <dbReference type="RuleBase" id="RU003694"/>
    </source>
</evidence>
<dbReference type="EnsemblMetazoa" id="AATE010818-RA">
    <property type="protein sequence ID" value="AATE010818-PA.2"/>
    <property type="gene ID" value="AATE010818"/>
</dbReference>
<dbReference type="GO" id="GO:0006633">
    <property type="term" value="P:fatty acid biosynthetic process"/>
    <property type="evidence" value="ECO:0007669"/>
    <property type="project" value="UniProtKB-KW"/>
</dbReference>
<organism evidence="12">
    <name type="scientific">Anopheles atroparvus</name>
    <name type="common">European mosquito</name>
    <dbReference type="NCBI Taxonomy" id="41427"/>
    <lineage>
        <taxon>Eukaryota</taxon>
        <taxon>Metazoa</taxon>
        <taxon>Ecdysozoa</taxon>
        <taxon>Arthropoda</taxon>
        <taxon>Hexapoda</taxon>
        <taxon>Insecta</taxon>
        <taxon>Pterygota</taxon>
        <taxon>Neoptera</taxon>
        <taxon>Endopterygota</taxon>
        <taxon>Diptera</taxon>
        <taxon>Nematocera</taxon>
        <taxon>Culicoidea</taxon>
        <taxon>Culicidae</taxon>
        <taxon>Anophelinae</taxon>
        <taxon>Anopheles</taxon>
    </lineage>
</organism>
<evidence type="ECO:0000256" key="5">
    <source>
        <dbReference type="ARBA" id="ARBA00023098"/>
    </source>
</evidence>
<name>A0A8W7NDI6_ANOAO</name>
<protein>
    <recommendedName>
        <fullName evidence="8">3-oxoacyl-[acyl-carrier-protein] synthase</fullName>
    </recommendedName>
</protein>
<dbReference type="PIRSF" id="PIRSF000447">
    <property type="entry name" value="KAS_II"/>
    <property type="match status" value="1"/>
</dbReference>
<evidence type="ECO:0000256" key="1">
    <source>
        <dbReference type="ARBA" id="ARBA00008467"/>
    </source>
</evidence>
<keyword evidence="7" id="KW-0012">Acyltransferase</keyword>
<dbReference type="SMART" id="SM00825">
    <property type="entry name" value="PKS_KS"/>
    <property type="match status" value="1"/>
</dbReference>
<dbReference type="Pfam" id="PF02801">
    <property type="entry name" value="Ketoacyl-synt_C"/>
    <property type="match status" value="1"/>
</dbReference>
<dbReference type="InterPro" id="IPR018201">
    <property type="entry name" value="Ketoacyl_synth_AS"/>
</dbReference>
<dbReference type="GO" id="GO:0004315">
    <property type="term" value="F:3-oxoacyl-[acyl-carrier-protein] synthase activity"/>
    <property type="evidence" value="ECO:0007669"/>
    <property type="project" value="InterPro"/>
</dbReference>
<dbReference type="SUPFAM" id="SSF53901">
    <property type="entry name" value="Thiolase-like"/>
    <property type="match status" value="2"/>
</dbReference>
<dbReference type="Pfam" id="PF00109">
    <property type="entry name" value="ketoacyl-synt"/>
    <property type="match status" value="1"/>
</dbReference>
<dbReference type="InterPro" id="IPR020841">
    <property type="entry name" value="PKS_Beta-ketoAc_synthase_dom"/>
</dbReference>
<dbReference type="FunFam" id="3.40.47.10:FF:000009">
    <property type="entry name" value="3-oxoacyl-[acyl-carrier-protein] synthase 2"/>
    <property type="match status" value="1"/>
</dbReference>
<evidence type="ECO:0000256" key="7">
    <source>
        <dbReference type="ARBA" id="ARBA00023315"/>
    </source>
</evidence>
<dbReference type="InterPro" id="IPR014031">
    <property type="entry name" value="Ketoacyl_synth_C"/>
</dbReference>
<dbReference type="PROSITE" id="PS52004">
    <property type="entry name" value="KS3_2"/>
    <property type="match status" value="1"/>
</dbReference>
<proteinExistence type="inferred from homology"/>
<dbReference type="InterPro" id="IPR017568">
    <property type="entry name" value="3-oxoacyl-ACP_synth-2"/>
</dbReference>
<dbReference type="InterPro" id="IPR016039">
    <property type="entry name" value="Thiolase-like"/>
</dbReference>
<keyword evidence="5" id="KW-0443">Lipid metabolism</keyword>
<evidence type="ECO:0000256" key="8">
    <source>
        <dbReference type="PIRNR" id="PIRNR000447"/>
    </source>
</evidence>
<keyword evidence="2 8" id="KW-0444">Lipid biosynthesis</keyword>
<keyword evidence="3 8" id="KW-0808">Transferase</keyword>
<dbReference type="CDD" id="cd00834">
    <property type="entry name" value="KAS_I_II"/>
    <property type="match status" value="1"/>
</dbReference>
<evidence type="ECO:0000313" key="12">
    <source>
        <dbReference type="EnsemblMetazoa" id="AATE010818-PA.2"/>
    </source>
</evidence>
<dbReference type="AlphaFoldDB" id="A0A8W7NDI6"/>
<reference evidence="12" key="1">
    <citation type="submission" date="2022-08" db="UniProtKB">
        <authorList>
            <consortium name="EnsemblMetazoa"/>
        </authorList>
    </citation>
    <scope>IDENTIFICATION</scope>
    <source>
        <strain evidence="12">EBRO</strain>
    </source>
</reference>
<sequence>MVPSSSTYCLLRARRNVSFVLRNLHQTLPTQQSRADRRRVVITGLGVVSPVGCSVDTAWRTILAGQSKIGHLVGDSYEKLPCRVAATIDKDDIDLEKCFGKTELKTMARATAFALIAAKEALTTAGWTPPVEDENACQRTGVAIGMGMVDLMDICETNEALKKGYNRVSPFFVPRILPNMPAGQLSIRYGFRGPNHAVSTACATGAHSIGDAFRFIQHGDADVMVCGGAEACISPLGIAGFCRLRALSTAFNDEPTLSSRPFDKHRDGFVMGEGSAIFVLEELQHAKNRNAQVIGEVLGYGLSGDASHLTAPREDGTGAILAMKRALADANLSPADVGYINAHATSTPIGDAIEARSIRTIFGEHAQNVAVSSTKGAHGHLLGAAGNLEAMFAVLACKNGLLPPTVNLEHVTDDMKGLRYVANCSEQWESSRRRVALKNSFGFGGTNACLCIGEYRE</sequence>
<comment type="similarity">
    <text evidence="1 8 10">Belongs to the thiolase-like superfamily. Beta-ketoacyl-ACP synthases family.</text>
</comment>
<dbReference type="InterPro" id="IPR014030">
    <property type="entry name" value="Ketoacyl_synth_N"/>
</dbReference>
<evidence type="ECO:0000256" key="2">
    <source>
        <dbReference type="ARBA" id="ARBA00022516"/>
    </source>
</evidence>
<evidence type="ECO:0000256" key="4">
    <source>
        <dbReference type="ARBA" id="ARBA00022832"/>
    </source>
</evidence>
<dbReference type="PANTHER" id="PTHR11712:SF336">
    <property type="entry name" value="3-OXOACYL-[ACYL-CARRIER-PROTEIN] SYNTHASE, MITOCHONDRIAL"/>
    <property type="match status" value="1"/>
</dbReference>
<accession>A0A8W7NDI6</accession>
<dbReference type="Gene3D" id="3.40.47.10">
    <property type="match status" value="1"/>
</dbReference>
<feature type="active site" description="For beta-ketoacyl synthase activity" evidence="9">
    <location>
        <position position="202"/>
    </location>
</feature>